<sequence length="874" mass="96607">MADEEKQSLPIALYREQLVAAVAEYPVVVVVGDTGSGKTTQLAQYLLGGLRGEAEREEQGEGEREAEGGKKLRIAVTQPRRIAAISAAVFVAGQSGSALGGTVGYAVRFDAVRSARTRLTFMTDGALLAQLCHRRHPHRRSDMRSDKHTVSDNDRHADARAESSDSDSDAPFPFDIVILDEAHERSIETDLLFGLLKPLVCPPKQQQLLLPSRPAIKLIIMSATLDADKFCSFFDDAPVFSIPGRMFPVSLLYAPKMPMSALKSQIIQKSVDTVMHIHSSEEIGDILVFLPGQYEIETTSRLILQESRLINPKLTLKYYPSVREISLHPIYSALDTPEQRDAFRPAKFPYIRKVVIATNIAQTSVTIPGIRYVVDCGFVKEKIFDQSTGVDALTVVPISKAAATQRAGRSGRTAPGKVFRLYSRDAFDELELDSTPEIQRASLVGTVLTLKQLGISDVLGFDFIDPPDRQSLVDAMKQLYYLKALDADGIITQHGKDISRFPISPFFATALLTAPSNNCTADLLTLAALLSSEEIFLHPRDEHKRGLADRAHARFAHPSGDHISLLRLYNAWLDNGESDAWCTTRFLKARSLRNAKNVRMQLEDIMRILDVNVSTTCRVVSAADFDSKKKSLAATAKRKRQEQFQRPSRRHSIDYDDYDCHAEDYEDDDDKDFLAEYDSKPILKSICAGFFINTAKRHPHRPSFYHYLSSTSATASNSNSASLSLHVSPTSCLFGSGLDSDGFGSNSGVRGVTGQNLDWVVYHDLQFVRCANMRIVSRIDFRWVQEGIERVSGCNVARLIGDTLVSKYHDDGEGDGAVADGTAENAKKIENGAAVDGGRCSGNGHAVLNFAQEKKDRDEKAEAAKARYLVRKKK</sequence>
<keyword evidence="2" id="KW-0067">ATP-binding</keyword>
<feature type="compositionally biased region" description="Basic and acidic residues" evidence="3">
    <location>
        <begin position="140"/>
        <end position="163"/>
    </location>
</feature>
<evidence type="ECO:0000259" key="5">
    <source>
        <dbReference type="PROSITE" id="PS51194"/>
    </source>
</evidence>
<keyword evidence="6" id="KW-0347">Helicase</keyword>
<dbReference type="GO" id="GO:0005524">
    <property type="term" value="F:ATP binding"/>
    <property type="evidence" value="ECO:0007669"/>
    <property type="project" value="UniProtKB-KW"/>
</dbReference>
<dbReference type="InterPro" id="IPR048333">
    <property type="entry name" value="HA2_WH"/>
</dbReference>
<comment type="caution">
    <text evidence="6">The sequence shown here is derived from an EMBL/GenBank/DDBJ whole genome shotgun (WGS) entry which is preliminary data.</text>
</comment>
<proteinExistence type="predicted"/>
<dbReference type="SMART" id="SM00487">
    <property type="entry name" value="DEXDc"/>
    <property type="match status" value="1"/>
</dbReference>
<dbReference type="PANTHER" id="PTHR18934:SF85">
    <property type="entry name" value="ATP-DEPENDENT RNA HELICASE DHX8"/>
    <property type="match status" value="1"/>
</dbReference>
<dbReference type="InterPro" id="IPR014001">
    <property type="entry name" value="Helicase_ATP-bd"/>
</dbReference>
<dbReference type="AlphaFoldDB" id="A0AAD5T800"/>
<evidence type="ECO:0000256" key="1">
    <source>
        <dbReference type="ARBA" id="ARBA00022741"/>
    </source>
</evidence>
<dbReference type="Gene3D" id="1.20.120.1080">
    <property type="match status" value="1"/>
</dbReference>
<feature type="region of interest" description="Disordered" evidence="3">
    <location>
        <begin position="135"/>
        <end position="168"/>
    </location>
</feature>
<dbReference type="SMART" id="SM00490">
    <property type="entry name" value="HELICc"/>
    <property type="match status" value="1"/>
</dbReference>
<dbReference type="EMBL" id="JADGJH010000153">
    <property type="protein sequence ID" value="KAJ3135797.1"/>
    <property type="molecule type" value="Genomic_DNA"/>
</dbReference>
<dbReference type="GO" id="GO:0000390">
    <property type="term" value="P:spliceosomal complex disassembly"/>
    <property type="evidence" value="ECO:0007669"/>
    <property type="project" value="TreeGrafter"/>
</dbReference>
<evidence type="ECO:0000256" key="3">
    <source>
        <dbReference type="SAM" id="MobiDB-lite"/>
    </source>
</evidence>
<name>A0AAD5T800_9FUNG</name>
<keyword evidence="1" id="KW-0547">Nucleotide-binding</keyword>
<feature type="domain" description="Helicase ATP-binding" evidence="4">
    <location>
        <begin position="19"/>
        <end position="243"/>
    </location>
</feature>
<gene>
    <name evidence="6" type="primary">DHX8</name>
    <name evidence="6" type="ORF">HK100_002290</name>
</gene>
<dbReference type="PANTHER" id="PTHR18934">
    <property type="entry name" value="ATP-DEPENDENT RNA HELICASE"/>
    <property type="match status" value="1"/>
</dbReference>
<dbReference type="Gene3D" id="3.40.50.300">
    <property type="entry name" value="P-loop containing nucleotide triphosphate hydrolases"/>
    <property type="match status" value="2"/>
</dbReference>
<dbReference type="CDD" id="cd17917">
    <property type="entry name" value="DEXHc_RHA-like"/>
    <property type="match status" value="1"/>
</dbReference>
<evidence type="ECO:0000256" key="2">
    <source>
        <dbReference type="ARBA" id="ARBA00022840"/>
    </source>
</evidence>
<dbReference type="SUPFAM" id="SSF52540">
    <property type="entry name" value="P-loop containing nucleoside triphosphate hydrolases"/>
    <property type="match status" value="2"/>
</dbReference>
<keyword evidence="7" id="KW-1185">Reference proteome</keyword>
<dbReference type="InterPro" id="IPR007502">
    <property type="entry name" value="Helicase-assoc_dom"/>
</dbReference>
<protein>
    <submittedName>
        <fullName evidence="6">ATP-dependent RNA helicase dhx8</fullName>
    </submittedName>
</protein>
<dbReference type="Pfam" id="PF00271">
    <property type="entry name" value="Helicase_C"/>
    <property type="match status" value="1"/>
</dbReference>
<feature type="domain" description="Helicase C-terminal" evidence="5">
    <location>
        <begin position="270"/>
        <end position="454"/>
    </location>
</feature>
<dbReference type="CDD" id="cd18791">
    <property type="entry name" value="SF2_C_RHA"/>
    <property type="match status" value="1"/>
</dbReference>
<dbReference type="Pfam" id="PF21010">
    <property type="entry name" value="HA2_C"/>
    <property type="match status" value="1"/>
</dbReference>
<dbReference type="GO" id="GO:0003724">
    <property type="term" value="F:RNA helicase activity"/>
    <property type="evidence" value="ECO:0007669"/>
    <property type="project" value="TreeGrafter"/>
</dbReference>
<accession>A0AAD5T800</accession>
<keyword evidence="6" id="KW-0378">Hydrolase</keyword>
<reference evidence="6" key="1">
    <citation type="submission" date="2020-05" db="EMBL/GenBank/DDBJ databases">
        <title>Phylogenomic resolution of chytrid fungi.</title>
        <authorList>
            <person name="Stajich J.E."/>
            <person name="Amses K."/>
            <person name="Simmons R."/>
            <person name="Seto K."/>
            <person name="Myers J."/>
            <person name="Bonds A."/>
            <person name="Quandt C.A."/>
            <person name="Barry K."/>
            <person name="Liu P."/>
            <person name="Grigoriev I."/>
            <person name="Longcore J.E."/>
            <person name="James T.Y."/>
        </authorList>
    </citation>
    <scope>NUCLEOTIDE SEQUENCE</scope>
    <source>
        <strain evidence="6">JEL0513</strain>
    </source>
</reference>
<dbReference type="InterPro" id="IPR027417">
    <property type="entry name" value="P-loop_NTPase"/>
</dbReference>
<dbReference type="PROSITE" id="PS51194">
    <property type="entry name" value="HELICASE_CTER"/>
    <property type="match status" value="1"/>
</dbReference>
<dbReference type="PROSITE" id="PS51192">
    <property type="entry name" value="HELICASE_ATP_BIND_1"/>
    <property type="match status" value="1"/>
</dbReference>
<dbReference type="GO" id="GO:0003723">
    <property type="term" value="F:RNA binding"/>
    <property type="evidence" value="ECO:0007669"/>
    <property type="project" value="TreeGrafter"/>
</dbReference>
<organism evidence="6 7">
    <name type="scientific">Physocladia obscura</name>
    <dbReference type="NCBI Taxonomy" id="109957"/>
    <lineage>
        <taxon>Eukaryota</taxon>
        <taxon>Fungi</taxon>
        <taxon>Fungi incertae sedis</taxon>
        <taxon>Chytridiomycota</taxon>
        <taxon>Chytridiomycota incertae sedis</taxon>
        <taxon>Chytridiomycetes</taxon>
        <taxon>Chytridiales</taxon>
        <taxon>Chytriomycetaceae</taxon>
        <taxon>Physocladia</taxon>
    </lineage>
</organism>
<evidence type="ECO:0000259" key="4">
    <source>
        <dbReference type="PROSITE" id="PS51192"/>
    </source>
</evidence>
<dbReference type="Pfam" id="PF04408">
    <property type="entry name" value="WHD_HA2"/>
    <property type="match status" value="1"/>
</dbReference>
<dbReference type="InterPro" id="IPR001650">
    <property type="entry name" value="Helicase_C-like"/>
</dbReference>
<dbReference type="SMART" id="SM00847">
    <property type="entry name" value="HA2"/>
    <property type="match status" value="1"/>
</dbReference>
<evidence type="ECO:0000313" key="7">
    <source>
        <dbReference type="Proteomes" id="UP001211907"/>
    </source>
</evidence>
<dbReference type="GO" id="GO:0071013">
    <property type="term" value="C:catalytic step 2 spliceosome"/>
    <property type="evidence" value="ECO:0007669"/>
    <property type="project" value="TreeGrafter"/>
</dbReference>
<evidence type="ECO:0000313" key="6">
    <source>
        <dbReference type="EMBL" id="KAJ3135797.1"/>
    </source>
</evidence>
<dbReference type="Proteomes" id="UP001211907">
    <property type="component" value="Unassembled WGS sequence"/>
</dbReference>